<keyword evidence="6" id="KW-1185">Reference proteome</keyword>
<evidence type="ECO:0000256" key="2">
    <source>
        <dbReference type="PROSITE-ProRule" id="PRU00023"/>
    </source>
</evidence>
<feature type="repeat" description="ANK" evidence="2">
    <location>
        <begin position="1278"/>
        <end position="1310"/>
    </location>
</feature>
<dbReference type="PROSITE" id="PS50297">
    <property type="entry name" value="ANK_REP_REGION"/>
    <property type="match status" value="4"/>
</dbReference>
<dbReference type="Proteomes" id="UP001370758">
    <property type="component" value="Unassembled WGS sequence"/>
</dbReference>
<dbReference type="SMART" id="SM00248">
    <property type="entry name" value="ANK"/>
    <property type="match status" value="6"/>
</dbReference>
<name>A0AAV9WFN3_9PEZI</name>
<dbReference type="InterPro" id="IPR027417">
    <property type="entry name" value="P-loop_NTPase"/>
</dbReference>
<dbReference type="Gene3D" id="1.25.40.20">
    <property type="entry name" value="Ankyrin repeat-containing domain"/>
    <property type="match status" value="2"/>
</dbReference>
<protein>
    <recommendedName>
        <fullName evidence="4">Nephrocystin 3-like N-terminal domain-containing protein</fullName>
    </recommendedName>
</protein>
<dbReference type="EMBL" id="JAVHJL010000003">
    <property type="protein sequence ID" value="KAK6507675.1"/>
    <property type="molecule type" value="Genomic_DNA"/>
</dbReference>
<dbReference type="Gene3D" id="3.40.50.300">
    <property type="entry name" value="P-loop containing nucleotide triphosphate hydrolases"/>
    <property type="match status" value="1"/>
</dbReference>
<feature type="repeat" description="ANK" evidence="2">
    <location>
        <begin position="1178"/>
        <end position="1210"/>
    </location>
</feature>
<dbReference type="InterPro" id="IPR036770">
    <property type="entry name" value="Ankyrin_rpt-contain_sf"/>
</dbReference>
<dbReference type="Pfam" id="PF00023">
    <property type="entry name" value="Ank"/>
    <property type="match status" value="2"/>
</dbReference>
<dbReference type="PROSITE" id="PS50088">
    <property type="entry name" value="ANK_REPEAT"/>
    <property type="match status" value="5"/>
</dbReference>
<feature type="repeat" description="ANK" evidence="2">
    <location>
        <begin position="1245"/>
        <end position="1277"/>
    </location>
</feature>
<feature type="region of interest" description="Disordered" evidence="3">
    <location>
        <begin position="642"/>
        <end position="662"/>
    </location>
</feature>
<dbReference type="InterPro" id="IPR056884">
    <property type="entry name" value="NPHP3-like_N"/>
</dbReference>
<dbReference type="Pfam" id="PF12796">
    <property type="entry name" value="Ank_2"/>
    <property type="match status" value="2"/>
</dbReference>
<feature type="repeat" description="ANK" evidence="2">
    <location>
        <begin position="1145"/>
        <end position="1177"/>
    </location>
</feature>
<feature type="region of interest" description="Disordered" evidence="3">
    <location>
        <begin position="519"/>
        <end position="559"/>
    </location>
</feature>
<feature type="compositionally biased region" description="Acidic residues" evidence="3">
    <location>
        <begin position="541"/>
        <end position="558"/>
    </location>
</feature>
<dbReference type="SUPFAM" id="SSF52540">
    <property type="entry name" value="P-loop containing nucleoside triphosphate hydrolases"/>
    <property type="match status" value="1"/>
</dbReference>
<comment type="caution">
    <text evidence="5">The sequence shown here is derived from an EMBL/GenBank/DDBJ whole genome shotgun (WGS) entry which is preliminary data.</text>
</comment>
<reference evidence="5 6" key="1">
    <citation type="submission" date="2023-08" db="EMBL/GenBank/DDBJ databases">
        <authorList>
            <person name="Palmer J.M."/>
        </authorList>
    </citation>
    <scope>NUCLEOTIDE SEQUENCE [LARGE SCALE GENOMIC DNA]</scope>
    <source>
        <strain evidence="5 6">TWF481</strain>
    </source>
</reference>
<keyword evidence="1" id="KW-0677">Repeat</keyword>
<evidence type="ECO:0000259" key="4">
    <source>
        <dbReference type="Pfam" id="PF24883"/>
    </source>
</evidence>
<dbReference type="Pfam" id="PF24883">
    <property type="entry name" value="NPHP3_N"/>
    <property type="match status" value="1"/>
</dbReference>
<gene>
    <name evidence="5" type="ORF">TWF481_006098</name>
</gene>
<evidence type="ECO:0000256" key="1">
    <source>
        <dbReference type="ARBA" id="ARBA00022737"/>
    </source>
</evidence>
<dbReference type="PRINTS" id="PR01415">
    <property type="entry name" value="ANKYRIN"/>
</dbReference>
<feature type="repeat" description="ANK" evidence="2">
    <location>
        <begin position="1211"/>
        <end position="1243"/>
    </location>
</feature>
<feature type="region of interest" description="Disordered" evidence="3">
    <location>
        <begin position="1360"/>
        <end position="1390"/>
    </location>
</feature>
<evidence type="ECO:0000256" key="3">
    <source>
        <dbReference type="SAM" id="MobiDB-lite"/>
    </source>
</evidence>
<dbReference type="PANTHER" id="PTHR10039:SF15">
    <property type="entry name" value="NACHT DOMAIN-CONTAINING PROTEIN"/>
    <property type="match status" value="1"/>
</dbReference>
<feature type="domain" description="Nephrocystin 3-like N-terminal" evidence="4">
    <location>
        <begin position="688"/>
        <end position="823"/>
    </location>
</feature>
<keyword evidence="2" id="KW-0040">ANK repeat</keyword>
<feature type="region of interest" description="Disordered" evidence="3">
    <location>
        <begin position="226"/>
        <end position="253"/>
    </location>
</feature>
<feature type="compositionally biased region" description="Polar residues" evidence="3">
    <location>
        <begin position="1364"/>
        <end position="1388"/>
    </location>
</feature>
<proteinExistence type="predicted"/>
<dbReference type="PANTHER" id="PTHR10039">
    <property type="entry name" value="AMELOGENIN"/>
    <property type="match status" value="1"/>
</dbReference>
<dbReference type="InterPro" id="IPR002110">
    <property type="entry name" value="Ankyrin_rpt"/>
</dbReference>
<evidence type="ECO:0000313" key="6">
    <source>
        <dbReference type="Proteomes" id="UP001370758"/>
    </source>
</evidence>
<evidence type="ECO:0000313" key="5">
    <source>
        <dbReference type="EMBL" id="KAK6507675.1"/>
    </source>
</evidence>
<sequence length="1456" mass="162948">MGSVPISIHDLALECEDLFEDLQSLLSGTSDKDRRVVQGLQHRFERWANYLGVFAPPQASLDNRLKPAPGIRDLIVQLLLTLKRNLQYRTDIESTRAVPPYMPPYEKNITVTKGSDSIPEQIPQRDANGVVEVNQQTTPAIQPALDGIHGAIDRLHRLGAAIRKTSTSNFASDAKRVGQKDRDEHEFFERIDLLIVKGLYPNITESFARQLARSISVRRQRLLYQREHQGKLNKKQTPAKEPGGPLEGGSTPHIEIQRINPEPGLTPVVGKHRIVPSTNFDDARPPQSKLGASIATFPSVINPSSIRLDTAESAFEELISGPPTATSIAHNNPYPPSPKADNGEKHCQCNWCFVELKIPDDKAHWRHSWRSHFKTDLEPYVCISEDCSEKPVYFTHLRKWRKHMDDLHTDEWPHEIHKPRVWYCNLGEDEHEEFPDAQALREHLFSMHEDEVTQERVDILTRRNVLLVPRDPEICPLCAQDITSLGKGGSQTDSKNESFLDKQAIQAVGVLAHETPLTRSSERKVAFQVPESHATSSDSGQSEESEAEDSTSEDESEDWRDHVHISLATHIAGHLKSLAFTSLRYFDDDCVSGESQHVVLGRENGISSSQKQNGDHYFDLDSSLSFEDISPDERDLTEEVVFPTREPQAPEQAPNKPGKDDDSILLDWLTAADYSETQRYYLSQRHPGSGEWFLESTEYQSWLKGDERILLCTGAPGTGKTIMTSIVINDLTTRFSSSDTGIAYLFLQLNERNQDLQSLLSSLLKQLLSAKPILLPILRNFYKPFAESNARPWSVNIARTLELASEGYERTFIVVDALDEFDVDPEPPSYMDMPHTYPRDSFTTSLYTLSRACNASIFVTTRTLPGITTRLRNSITIDIRAHIDDVLGYLDAVISSSGRSSLEEFRTEIKTEIASAADGVFLLVKAYFEYIRDSPAHGKLPTALKSLSLSPGAVYNYVSRIRYGDLESKELAYHTLAWMAHAKRPLTPLELRNAVALETNMIEPKEDNYPGIVQIVSACAGFVAINEDSQLPELVPHVLQSHLKESWETLGFDVEPNIAETCLKYLSYSAFKGGPCSTYREFEARLKSYPLYDYISAYWVHHIHEFKISYPSLLTNFLENDAAVLACAQAMMSSEGHLADPETFKGWTGLHLAAYLGSFESVVCMLNNGYNMESRDGKGRTALHLAAERAHTEVLVALTDSGADLEAKDVFDLTALCLAARGGDANTVGVLVECGANVNAWSRPFNETPLYLAVENGREVVARILIDNGADLTALTPEGHTLLFTAAANGHKAIVELLLSHGHTISHSEYQEAALVARERGHEAVARLLLEKGLNPELQTIATNIERPLVSATKVEHELASEPLRNQGQGNRSEIGSNTSGSRPQANDGSDERFIHTYSYEELHSARRTPWSQLKWECHWCFAYWDVDMQPVCLTVDGIPDCYGHAPCDRCRIWEV</sequence>
<dbReference type="SUPFAM" id="SSF48403">
    <property type="entry name" value="Ankyrin repeat"/>
    <property type="match status" value="1"/>
</dbReference>
<organism evidence="5 6">
    <name type="scientific">Arthrobotrys musiformis</name>
    <dbReference type="NCBI Taxonomy" id="47236"/>
    <lineage>
        <taxon>Eukaryota</taxon>
        <taxon>Fungi</taxon>
        <taxon>Dikarya</taxon>
        <taxon>Ascomycota</taxon>
        <taxon>Pezizomycotina</taxon>
        <taxon>Orbiliomycetes</taxon>
        <taxon>Orbiliales</taxon>
        <taxon>Orbiliaceae</taxon>
        <taxon>Arthrobotrys</taxon>
    </lineage>
</organism>
<accession>A0AAV9WFN3</accession>